<dbReference type="RefSeq" id="WP_184798154.1">
    <property type="nucleotide sequence ID" value="NZ_JACIIZ010000002.1"/>
</dbReference>
<dbReference type="Proteomes" id="UP000539175">
    <property type="component" value="Unassembled WGS sequence"/>
</dbReference>
<protein>
    <submittedName>
        <fullName evidence="1">Anti-sigma factor RsiW</fullName>
    </submittedName>
</protein>
<proteinExistence type="predicted"/>
<comment type="caution">
    <text evidence="1">The sequence shown here is derived from an EMBL/GenBank/DDBJ whole genome shotgun (WGS) entry which is preliminary data.</text>
</comment>
<dbReference type="AlphaFoldDB" id="A0A7X0AXQ9"/>
<organism evidence="1 2">
    <name type="scientific">Nitrospirillum iridis</name>
    <dbReference type="NCBI Taxonomy" id="765888"/>
    <lineage>
        <taxon>Bacteria</taxon>
        <taxon>Pseudomonadati</taxon>
        <taxon>Pseudomonadota</taxon>
        <taxon>Alphaproteobacteria</taxon>
        <taxon>Rhodospirillales</taxon>
        <taxon>Azospirillaceae</taxon>
        <taxon>Nitrospirillum</taxon>
    </lineage>
</organism>
<keyword evidence="2" id="KW-1185">Reference proteome</keyword>
<gene>
    <name evidence="1" type="ORF">FHS74_001080</name>
</gene>
<dbReference type="EMBL" id="JACIIZ010000002">
    <property type="protein sequence ID" value="MBB6250539.1"/>
    <property type="molecule type" value="Genomic_DNA"/>
</dbReference>
<evidence type="ECO:0000313" key="1">
    <source>
        <dbReference type="EMBL" id="MBB6250539.1"/>
    </source>
</evidence>
<sequence>MSAGRPITEEDLQAYVDRALDAKRQAEVEEYLATHADAAERVAAYTAQRAALRATLAPVVEEPVPDRLNLARLIEARRHRHARAWLSGAGAASGIDPWRTIAAALALLLVGGAGGWSMHGMAAKGAMTPVNMLTQEAMDNYRVYAADTVRPVEMRAGEQEQLLRWISKRLERPVAVPDLSASGYRFMGGRLVATAHGPGALFFYDDDSGNRIAMMVRPMKQDGDAPMTEHQKDTVGGVTWCNRGLGYSLVADASPQSLHPLADEARRQLKAKI</sequence>
<evidence type="ECO:0000313" key="2">
    <source>
        <dbReference type="Proteomes" id="UP000539175"/>
    </source>
</evidence>
<name>A0A7X0AXQ9_9PROT</name>
<reference evidence="1 2" key="1">
    <citation type="submission" date="2020-08" db="EMBL/GenBank/DDBJ databases">
        <title>Genomic Encyclopedia of Type Strains, Phase IV (KMG-IV): sequencing the most valuable type-strain genomes for metagenomic binning, comparative biology and taxonomic classification.</title>
        <authorList>
            <person name="Goeker M."/>
        </authorList>
    </citation>
    <scope>NUCLEOTIDE SEQUENCE [LARGE SCALE GENOMIC DNA]</scope>
    <source>
        <strain evidence="1 2">DSM 22198</strain>
    </source>
</reference>
<accession>A0A7X0AXQ9</accession>